<reference evidence="11 12" key="1">
    <citation type="submission" date="2008-06" db="EMBL/GenBank/DDBJ databases">
        <title>Complete sequence of Chloroherpeton thalassium ATCC 35110.</title>
        <authorList>
            <consortium name="US DOE Joint Genome Institute"/>
            <person name="Lucas S."/>
            <person name="Copeland A."/>
            <person name="Lapidus A."/>
            <person name="Glavina del Rio T."/>
            <person name="Dalin E."/>
            <person name="Tice H."/>
            <person name="Bruce D."/>
            <person name="Goodwin L."/>
            <person name="Pitluck S."/>
            <person name="Schmutz J."/>
            <person name="Larimer F."/>
            <person name="Land M."/>
            <person name="Hauser L."/>
            <person name="Kyrpides N."/>
            <person name="Mikhailova N."/>
            <person name="Liu Z."/>
            <person name="Li T."/>
            <person name="Zhao F."/>
            <person name="Overmann J."/>
            <person name="Bryant D.A."/>
            <person name="Richardson P."/>
        </authorList>
    </citation>
    <scope>NUCLEOTIDE SEQUENCE [LARGE SCALE GENOMIC DNA]</scope>
    <source>
        <strain evidence="12">ATCC 35110 / GB-78</strain>
    </source>
</reference>
<dbReference type="HOGENOM" id="CLU_012689_0_0_10"/>
<sequence length="687" mass="76388">MLSYTKSVYSYRRRKTVEVKFGNIKLGGMQPIRVESMTTADTMNTEAVVEQSRRLYEADCEIIRITAPSIKSAENLKNIRDILRKDGIQTPLVADIHFTPNAAMKAVEFVENVRINPGNYADKKRFNHIDFTDAEYQEELERLHDEFKPLVLKAKEYGVSMRIGTNHGSLSDRIMSRYGDTPLGMVESALEFARVCEMYDYYDVLFSMKSSNVRVMIEAYRLLAAQADRELKYAYPLHLGVTEAGDGDEGRIKSSMGIGALLEDGLGDTIRVSLTEDPVKEVPIGYDIVKKYNDRLNLRSERTFEPINQAIAPDANEAQTEVMPYDPYDYRRRDSLKINLGEFDCGGDSVPRVELDVKTALENTDAVCAEILSIAKPGQSESIRAEFVNLNVVSADEFLNIQNALGENASAVQLCATTCDFEIAKALVGKAAKIRFEIVEGEMLEKDFLTALAGESIIEFSFKKEKATVQAAAEVLAKIAAKCKAIGFEKAMFSVQAKELVFATRYLVRLFNESELNFPVMLRYNGKGISERQHVLVDSSIQAGTPLADGIGDAISLVTDLTHKEELNFAYSILQAARIRVSKTEFISCPGCGRTLFDLEEATGKIKARTAHLKGLKIGIMGCIVNGPGEMADADFGYVGTGHGEISLYVGKECVQRHIPEDEAVDKLVELIKEHGKWQEPKEEVEA</sequence>
<dbReference type="InterPro" id="IPR011005">
    <property type="entry name" value="Dihydropteroate_synth-like_sf"/>
</dbReference>
<evidence type="ECO:0000259" key="10">
    <source>
        <dbReference type="Pfam" id="PF26540"/>
    </source>
</evidence>
<keyword evidence="12" id="KW-1185">Reference proteome</keyword>
<gene>
    <name evidence="8" type="primary">ispG</name>
    <name evidence="11" type="ordered locus">Ctha_1524</name>
</gene>
<dbReference type="AlphaFoldDB" id="B3QS38"/>
<feature type="binding site" evidence="8">
    <location>
        <position position="592"/>
    </location>
    <ligand>
        <name>[4Fe-4S] cluster</name>
        <dbReference type="ChEBI" id="CHEBI:49883"/>
    </ligand>
</feature>
<evidence type="ECO:0000256" key="1">
    <source>
        <dbReference type="ARBA" id="ARBA00022485"/>
    </source>
</evidence>
<evidence type="ECO:0000256" key="3">
    <source>
        <dbReference type="ARBA" id="ARBA00023002"/>
    </source>
</evidence>
<dbReference type="HAMAP" id="MF_00159">
    <property type="entry name" value="IspG"/>
    <property type="match status" value="1"/>
</dbReference>
<comment type="pathway">
    <text evidence="8">Isoprenoid biosynthesis; isopentenyl diphosphate biosynthesis via DXP pathway; isopentenyl diphosphate from 1-deoxy-D-xylulose 5-phosphate: step 5/6.</text>
</comment>
<feature type="domain" description="IspG C-terminal" evidence="10">
    <location>
        <begin position="585"/>
        <end position="673"/>
    </location>
</feature>
<feature type="binding site" evidence="8">
    <location>
        <position position="589"/>
    </location>
    <ligand>
        <name>[4Fe-4S] cluster</name>
        <dbReference type="ChEBI" id="CHEBI:49883"/>
    </ligand>
</feature>
<dbReference type="GO" id="GO:0051539">
    <property type="term" value="F:4 iron, 4 sulfur cluster binding"/>
    <property type="evidence" value="ECO:0007669"/>
    <property type="project" value="UniProtKB-UniRule"/>
</dbReference>
<evidence type="ECO:0000313" key="11">
    <source>
        <dbReference type="EMBL" id="ACF13983.1"/>
    </source>
</evidence>
<comment type="catalytic activity">
    <reaction evidence="7">
        <text>(2E)-4-hydroxy-3-methylbut-2-enyl diphosphate + 2 oxidized [2Fe-2S]-[ferredoxin] + H2O = 2-C-methyl-D-erythritol 2,4-cyclic diphosphate + 2 reduced [2Fe-2S]-[ferredoxin] + H(+)</text>
        <dbReference type="Rhea" id="RHEA:26119"/>
        <dbReference type="Rhea" id="RHEA-COMP:10000"/>
        <dbReference type="Rhea" id="RHEA-COMP:10001"/>
        <dbReference type="ChEBI" id="CHEBI:15377"/>
        <dbReference type="ChEBI" id="CHEBI:15378"/>
        <dbReference type="ChEBI" id="CHEBI:33737"/>
        <dbReference type="ChEBI" id="CHEBI:33738"/>
        <dbReference type="ChEBI" id="CHEBI:58483"/>
        <dbReference type="ChEBI" id="CHEBI:128753"/>
        <dbReference type="EC" id="1.17.7.1"/>
    </reaction>
</comment>
<evidence type="ECO:0000256" key="8">
    <source>
        <dbReference type="HAMAP-Rule" id="MF_00159"/>
    </source>
</evidence>
<evidence type="ECO:0000256" key="7">
    <source>
        <dbReference type="ARBA" id="ARBA00051119"/>
    </source>
</evidence>
<accession>B3QS38</accession>
<dbReference type="GO" id="GO:0046429">
    <property type="term" value="F:4-hydroxy-3-methylbut-2-en-1-yl diphosphate synthase activity (ferredoxin)"/>
    <property type="evidence" value="ECO:0007669"/>
    <property type="project" value="UniProtKB-UniRule"/>
</dbReference>
<keyword evidence="3 8" id="KW-0560">Oxidoreductase</keyword>
<evidence type="ECO:0000256" key="4">
    <source>
        <dbReference type="ARBA" id="ARBA00023004"/>
    </source>
</evidence>
<dbReference type="Gene3D" id="3.30.413.10">
    <property type="entry name" value="Sulfite Reductase Hemoprotein, domain 1"/>
    <property type="match status" value="1"/>
</dbReference>
<dbReference type="InterPro" id="IPR045854">
    <property type="entry name" value="NO2/SO3_Rdtase_4Fe4S_sf"/>
</dbReference>
<dbReference type="UniPathway" id="UPA00056">
    <property type="reaction ID" value="UER00096"/>
</dbReference>
<dbReference type="eggNOG" id="COG0821">
    <property type="taxonomic scope" value="Bacteria"/>
</dbReference>
<evidence type="ECO:0000313" key="12">
    <source>
        <dbReference type="Proteomes" id="UP000001208"/>
    </source>
</evidence>
<name>B3QS38_CHLT3</name>
<dbReference type="Pfam" id="PF04551">
    <property type="entry name" value="GcpE"/>
    <property type="match status" value="1"/>
</dbReference>
<dbReference type="GO" id="GO:0141197">
    <property type="term" value="F:4-hydroxy-3-methylbut-2-enyl-diphosphate synthase activity (flavodoxin)"/>
    <property type="evidence" value="ECO:0007669"/>
    <property type="project" value="UniProtKB-EC"/>
</dbReference>
<dbReference type="KEGG" id="cts:Ctha_1524"/>
<feature type="binding site" evidence="8">
    <location>
        <position position="630"/>
    </location>
    <ligand>
        <name>[4Fe-4S] cluster</name>
        <dbReference type="ChEBI" id="CHEBI:49883"/>
    </ligand>
</feature>
<organism evidence="11 12">
    <name type="scientific">Chloroherpeton thalassium (strain ATCC 35110 / GB-78)</name>
    <dbReference type="NCBI Taxonomy" id="517418"/>
    <lineage>
        <taxon>Bacteria</taxon>
        <taxon>Pseudomonadati</taxon>
        <taxon>Chlorobiota</taxon>
        <taxon>Chlorobiia</taxon>
        <taxon>Chlorobiales</taxon>
        <taxon>Chloroherpetonaceae</taxon>
        <taxon>Chloroherpeton</taxon>
    </lineage>
</organism>
<dbReference type="PANTHER" id="PTHR30454:SF0">
    <property type="entry name" value="4-HYDROXY-3-METHYLBUT-2-EN-1-YL DIPHOSPHATE SYNTHASE (FERREDOXIN), CHLOROPLASTIC"/>
    <property type="match status" value="1"/>
</dbReference>
<proteinExistence type="inferred from homology"/>
<comment type="catalytic activity">
    <reaction evidence="8">
        <text>(2E)-4-hydroxy-3-methylbut-2-enyl diphosphate + oxidized [flavodoxin] + H2O + 2 H(+) = 2-C-methyl-D-erythritol 2,4-cyclic diphosphate + reduced [flavodoxin]</text>
        <dbReference type="Rhea" id="RHEA:43604"/>
        <dbReference type="Rhea" id="RHEA-COMP:10622"/>
        <dbReference type="Rhea" id="RHEA-COMP:10623"/>
        <dbReference type="ChEBI" id="CHEBI:15377"/>
        <dbReference type="ChEBI" id="CHEBI:15378"/>
        <dbReference type="ChEBI" id="CHEBI:57618"/>
        <dbReference type="ChEBI" id="CHEBI:58210"/>
        <dbReference type="ChEBI" id="CHEBI:58483"/>
        <dbReference type="ChEBI" id="CHEBI:128753"/>
        <dbReference type="EC" id="1.17.7.3"/>
    </reaction>
</comment>
<dbReference type="InterPro" id="IPR017178">
    <property type="entry name" value="IspG_atypical"/>
</dbReference>
<feature type="binding site" evidence="8">
    <location>
        <position position="623"/>
    </location>
    <ligand>
        <name>[4Fe-4S] cluster</name>
        <dbReference type="ChEBI" id="CHEBI:49883"/>
    </ligand>
</feature>
<dbReference type="RefSeq" id="WP_012500067.1">
    <property type="nucleotide sequence ID" value="NC_011026.1"/>
</dbReference>
<dbReference type="GO" id="GO:0019288">
    <property type="term" value="P:isopentenyl diphosphate biosynthetic process, methylerythritol 4-phosphate pathway"/>
    <property type="evidence" value="ECO:0007669"/>
    <property type="project" value="UniProtKB-UniRule"/>
</dbReference>
<dbReference type="Gene3D" id="3.20.20.20">
    <property type="entry name" value="Dihydropteroate synthase-like"/>
    <property type="match status" value="2"/>
</dbReference>
<evidence type="ECO:0000259" key="9">
    <source>
        <dbReference type="Pfam" id="PF04551"/>
    </source>
</evidence>
<feature type="domain" description="IspG TIM-barrel" evidence="9">
    <location>
        <begin position="16"/>
        <end position="285"/>
    </location>
</feature>
<comment type="function">
    <text evidence="8">Converts 2C-methyl-D-erythritol 2,4-cyclodiphosphate (ME-2,4cPP) into 1-hydroxy-2-methyl-2-(E)-butenyl 4-diphosphate.</text>
</comment>
<dbReference type="PANTHER" id="PTHR30454">
    <property type="entry name" value="4-HYDROXY-3-METHYLBUT-2-EN-1-YL DIPHOSPHATE SYNTHASE"/>
    <property type="match status" value="1"/>
</dbReference>
<dbReference type="NCBIfam" id="TIGR00612">
    <property type="entry name" value="ispG_gcpE"/>
    <property type="match status" value="1"/>
</dbReference>
<dbReference type="PIRSF" id="PIRSF037336">
    <property type="entry name" value="IspG_like"/>
    <property type="match status" value="1"/>
</dbReference>
<dbReference type="FunFam" id="3.20.20.20:FF:000005">
    <property type="entry name" value="4-hydroxy-3-methylbut-2-en-1-yl diphosphate synthase (flavodoxin)"/>
    <property type="match status" value="1"/>
</dbReference>
<dbReference type="STRING" id="517418.Ctha_1524"/>
<dbReference type="EMBL" id="CP001100">
    <property type="protein sequence ID" value="ACF13983.1"/>
    <property type="molecule type" value="Genomic_DNA"/>
</dbReference>
<keyword evidence="1 8" id="KW-0004">4Fe-4S</keyword>
<dbReference type="OrthoDB" id="9803214at2"/>
<dbReference type="GO" id="GO:0005506">
    <property type="term" value="F:iron ion binding"/>
    <property type="evidence" value="ECO:0007669"/>
    <property type="project" value="InterPro"/>
</dbReference>
<dbReference type="InterPro" id="IPR004588">
    <property type="entry name" value="IspG_bac-typ"/>
</dbReference>
<evidence type="ECO:0000256" key="6">
    <source>
        <dbReference type="ARBA" id="ARBA00023229"/>
    </source>
</evidence>
<dbReference type="EC" id="1.17.7.3" evidence="8"/>
<keyword evidence="6 8" id="KW-0414">Isoprene biosynthesis</keyword>
<dbReference type="Proteomes" id="UP000001208">
    <property type="component" value="Chromosome"/>
</dbReference>
<dbReference type="FunFam" id="3.30.413.10:FF:000006">
    <property type="entry name" value="4-hydroxy-3-methylbut-2-en-1-yl diphosphate synthase (flavodoxin)"/>
    <property type="match status" value="1"/>
</dbReference>
<evidence type="ECO:0000256" key="2">
    <source>
        <dbReference type="ARBA" id="ARBA00022723"/>
    </source>
</evidence>
<dbReference type="InterPro" id="IPR058578">
    <property type="entry name" value="IspG_TIM"/>
</dbReference>
<dbReference type="InterPro" id="IPR058579">
    <property type="entry name" value="IspG_C"/>
</dbReference>
<dbReference type="SUPFAM" id="SSF56014">
    <property type="entry name" value="Nitrite and sulphite reductase 4Fe-4S domain-like"/>
    <property type="match status" value="1"/>
</dbReference>
<comment type="cofactor">
    <cofactor evidence="8">
        <name>[4Fe-4S] cluster</name>
        <dbReference type="ChEBI" id="CHEBI:49883"/>
    </cofactor>
    <text evidence="8">Binds 1 [4Fe-4S] cluster.</text>
</comment>
<dbReference type="Pfam" id="PF26540">
    <property type="entry name" value="GcpE_C"/>
    <property type="match status" value="1"/>
</dbReference>
<dbReference type="GO" id="GO:0016114">
    <property type="term" value="P:terpenoid biosynthetic process"/>
    <property type="evidence" value="ECO:0007669"/>
    <property type="project" value="InterPro"/>
</dbReference>
<keyword evidence="4 8" id="KW-0408">Iron</keyword>
<protein>
    <recommendedName>
        <fullName evidence="8">4-hydroxy-3-methylbut-2-en-1-yl diphosphate synthase (flavodoxin)</fullName>
        <ecNumber evidence="8">1.17.7.3</ecNumber>
    </recommendedName>
    <alternativeName>
        <fullName evidence="8">1-hydroxy-2-methyl-2-(E)-butenyl 4-diphosphate synthase</fullName>
    </alternativeName>
</protein>
<keyword evidence="2 8" id="KW-0479">Metal-binding</keyword>
<keyword evidence="5 8" id="KW-0411">Iron-sulfur</keyword>
<comment type="similarity">
    <text evidence="8">Belongs to the IspG family.</text>
</comment>
<evidence type="ECO:0000256" key="5">
    <source>
        <dbReference type="ARBA" id="ARBA00023014"/>
    </source>
</evidence>